<evidence type="ECO:0000256" key="1">
    <source>
        <dbReference type="ARBA" id="ARBA00023172"/>
    </source>
</evidence>
<protein>
    <submittedName>
        <fullName evidence="3">Integrase</fullName>
    </submittedName>
</protein>
<organism evidence="3 4">
    <name type="scientific">Acrocarpospora phusangensis</name>
    <dbReference type="NCBI Taxonomy" id="1070424"/>
    <lineage>
        <taxon>Bacteria</taxon>
        <taxon>Bacillati</taxon>
        <taxon>Actinomycetota</taxon>
        <taxon>Actinomycetes</taxon>
        <taxon>Streptosporangiales</taxon>
        <taxon>Streptosporangiaceae</taxon>
        <taxon>Acrocarpospora</taxon>
    </lineage>
</organism>
<keyword evidence="4" id="KW-1185">Reference proteome</keyword>
<dbReference type="RefSeq" id="WP_239162113.1">
    <property type="nucleotide sequence ID" value="NZ_BOOA01000067.1"/>
</dbReference>
<proteinExistence type="predicted"/>
<sequence length="475" mass="52926">MTATTFRVRVYKTEKRKNAKGVITSYRVLWKVGDELWKESFSKAALADAFRSKLVTATREGEAFSTSTGRPVSWDREEPSLGWYTFTLAYADAKWPYASPNHRRGIAETLTDATEALFTSETGAPPREVSRAALRWSYSTRIRDQKEPPTELQEAIRWLDQHTVQLRVFSESGKGATVARAVLDRVSRTKTGDLAAANTANRKRAILNNAMEYAREIGALPVNPLKGVKWTKPRTLTTVDPRAVINIEQARRFLAAVRKCGQRGERMEAFFACMYFAALRPEEVVDLRSEHLVSLPDDGWGEMQLTNAEPRAGSRWTNSGKPRERRALKHRADGETRPVPIHPDLATLLRVHLEKFGTGPEGRVFVGPRGGQMTDRAYLKVFHEARAAAFTPEEAASPLMDVPYALRHAAVSTWLNAGVPGAPGSCMGWPQRGRSASGLRQVHPWPGVGSHAPDLGRYPPLITGTHWERPPVDGR</sequence>
<dbReference type="GO" id="GO:0003677">
    <property type="term" value="F:DNA binding"/>
    <property type="evidence" value="ECO:0007669"/>
    <property type="project" value="InterPro"/>
</dbReference>
<evidence type="ECO:0000313" key="4">
    <source>
        <dbReference type="Proteomes" id="UP000640052"/>
    </source>
</evidence>
<dbReference type="PANTHER" id="PTHR30349">
    <property type="entry name" value="PHAGE INTEGRASE-RELATED"/>
    <property type="match status" value="1"/>
</dbReference>
<dbReference type="Gene3D" id="1.10.443.10">
    <property type="entry name" value="Intergrase catalytic core"/>
    <property type="match status" value="1"/>
</dbReference>
<dbReference type="SUPFAM" id="SSF56349">
    <property type="entry name" value="DNA breaking-rejoining enzymes"/>
    <property type="match status" value="1"/>
</dbReference>
<name>A0A919QEY9_9ACTN</name>
<dbReference type="AlphaFoldDB" id="A0A919QEY9"/>
<dbReference type="Proteomes" id="UP000640052">
    <property type="component" value="Unassembled WGS sequence"/>
</dbReference>
<feature type="region of interest" description="Disordered" evidence="2">
    <location>
        <begin position="309"/>
        <end position="339"/>
    </location>
</feature>
<gene>
    <name evidence="3" type="ORF">Aph01nite_62540</name>
</gene>
<accession>A0A919QEY9</accession>
<dbReference type="InterPro" id="IPR011010">
    <property type="entry name" value="DNA_brk_join_enz"/>
</dbReference>
<dbReference type="PANTHER" id="PTHR30349:SF64">
    <property type="entry name" value="PROPHAGE INTEGRASE INTD-RELATED"/>
    <property type="match status" value="1"/>
</dbReference>
<dbReference type="GO" id="GO:0006310">
    <property type="term" value="P:DNA recombination"/>
    <property type="evidence" value="ECO:0007669"/>
    <property type="project" value="UniProtKB-KW"/>
</dbReference>
<dbReference type="GO" id="GO:0015074">
    <property type="term" value="P:DNA integration"/>
    <property type="evidence" value="ECO:0007669"/>
    <property type="project" value="InterPro"/>
</dbReference>
<dbReference type="EMBL" id="BOOA01000067">
    <property type="protein sequence ID" value="GIH27944.1"/>
    <property type="molecule type" value="Genomic_DNA"/>
</dbReference>
<dbReference type="InterPro" id="IPR013762">
    <property type="entry name" value="Integrase-like_cat_sf"/>
</dbReference>
<evidence type="ECO:0000256" key="2">
    <source>
        <dbReference type="SAM" id="MobiDB-lite"/>
    </source>
</evidence>
<reference evidence="3" key="1">
    <citation type="submission" date="2021-01" db="EMBL/GenBank/DDBJ databases">
        <title>Whole genome shotgun sequence of Acrocarpospora phusangensis NBRC 108782.</title>
        <authorList>
            <person name="Komaki H."/>
            <person name="Tamura T."/>
        </authorList>
    </citation>
    <scope>NUCLEOTIDE SEQUENCE</scope>
    <source>
        <strain evidence="3">NBRC 108782</strain>
    </source>
</reference>
<evidence type="ECO:0000313" key="3">
    <source>
        <dbReference type="EMBL" id="GIH27944.1"/>
    </source>
</evidence>
<keyword evidence="1" id="KW-0233">DNA recombination</keyword>
<dbReference type="InterPro" id="IPR050090">
    <property type="entry name" value="Tyrosine_recombinase_XerCD"/>
</dbReference>
<comment type="caution">
    <text evidence="3">The sequence shown here is derived from an EMBL/GenBank/DDBJ whole genome shotgun (WGS) entry which is preliminary data.</text>
</comment>